<evidence type="ECO:0000313" key="3">
    <source>
        <dbReference type="Proteomes" id="UP000646946"/>
    </source>
</evidence>
<dbReference type="AlphaFoldDB" id="A0A832V288"/>
<feature type="transmembrane region" description="Helical" evidence="1">
    <location>
        <begin position="137"/>
        <end position="159"/>
    </location>
</feature>
<evidence type="ECO:0000256" key="1">
    <source>
        <dbReference type="SAM" id="Phobius"/>
    </source>
</evidence>
<proteinExistence type="predicted"/>
<organism evidence="2 3">
    <name type="scientific">Candidatus Naiadarchaeum limnaeum</name>
    <dbReference type="NCBI Taxonomy" id="2756139"/>
    <lineage>
        <taxon>Archaea</taxon>
        <taxon>Candidatus Undinarchaeota</taxon>
        <taxon>Candidatus Undinarchaeia</taxon>
        <taxon>Candidatus Naiadarchaeales</taxon>
        <taxon>Candidatus Naiadarchaeaceae</taxon>
        <taxon>Candidatus Naiadarchaeum</taxon>
    </lineage>
</organism>
<evidence type="ECO:0000313" key="2">
    <source>
        <dbReference type="EMBL" id="HIK00733.1"/>
    </source>
</evidence>
<keyword evidence="1" id="KW-0472">Membrane</keyword>
<protein>
    <submittedName>
        <fullName evidence="2">Uncharacterized protein</fullName>
    </submittedName>
</protein>
<keyword evidence="1" id="KW-0812">Transmembrane</keyword>
<accession>A0A832V288</accession>
<feature type="transmembrane region" description="Helical" evidence="1">
    <location>
        <begin position="6"/>
        <end position="25"/>
    </location>
</feature>
<name>A0A832V288_9ARCH</name>
<sequence length="160" mass="17331">MDALQLIDITGVVAGIGMFTHWLLFKQRAIVFFREMSFQRVTVFFRELGICYVSKLFGRAAGVAIASEGGIITGAEISGRIAARYGTLGIASETASAGVGNLTAAWVAFYILVALAAAEIIYAVYKDRRILRDIGKFGKLLLEAYAIFGVVGFITSFVLF</sequence>
<gene>
    <name evidence="2" type="ORF">H1016_04285</name>
</gene>
<dbReference type="EMBL" id="DVAB01000036">
    <property type="protein sequence ID" value="HIK00733.1"/>
    <property type="molecule type" value="Genomic_DNA"/>
</dbReference>
<feature type="transmembrane region" description="Helical" evidence="1">
    <location>
        <begin position="104"/>
        <end position="125"/>
    </location>
</feature>
<keyword evidence="3" id="KW-1185">Reference proteome</keyword>
<keyword evidence="1" id="KW-1133">Transmembrane helix</keyword>
<comment type="caution">
    <text evidence="2">The sequence shown here is derived from an EMBL/GenBank/DDBJ whole genome shotgun (WGS) entry which is preliminary data.</text>
</comment>
<reference evidence="2 3" key="1">
    <citation type="journal article" name="Nat. Commun.">
        <title>Undinarchaeota illuminate DPANN phylogeny and the impact of gene transfer on archaeal evolution.</title>
        <authorList>
            <person name="Dombrowski N."/>
            <person name="Williams T.A."/>
            <person name="Sun J."/>
            <person name="Woodcroft B.J."/>
            <person name="Lee J.H."/>
            <person name="Minh B.Q."/>
            <person name="Rinke C."/>
            <person name="Spang A."/>
        </authorList>
    </citation>
    <scope>NUCLEOTIDE SEQUENCE [LARGE SCALE GENOMIC DNA]</scope>
    <source>
        <strain evidence="2">MAG_bin1129</strain>
    </source>
</reference>
<dbReference type="Proteomes" id="UP000646946">
    <property type="component" value="Unassembled WGS sequence"/>
</dbReference>